<dbReference type="InterPro" id="IPR001789">
    <property type="entry name" value="Sig_transdc_resp-reg_receiver"/>
</dbReference>
<dbReference type="Proteomes" id="UP000886124">
    <property type="component" value="Unassembled WGS sequence"/>
</dbReference>
<dbReference type="PANTHER" id="PTHR45566:SF2">
    <property type="entry name" value="NARL SUBFAMILY"/>
    <property type="match status" value="1"/>
</dbReference>
<sequence>MEEKNKKNIRILIADDHAIVREGLKQIVARSEGLHVAGEADSAASLFHLLEQDDWDIVVLDINMPDRSGLDALKQIKVQYPEVPVLILSMYSEAQYGVRAIKAGAAGYLKKVSAPEELVTA</sequence>
<dbReference type="Gene3D" id="3.40.50.2300">
    <property type="match status" value="1"/>
</dbReference>
<organism evidence="3">
    <name type="scientific">Caldithrix abyssi</name>
    <dbReference type="NCBI Taxonomy" id="187145"/>
    <lineage>
        <taxon>Bacteria</taxon>
        <taxon>Pseudomonadati</taxon>
        <taxon>Calditrichota</taxon>
        <taxon>Calditrichia</taxon>
        <taxon>Calditrichales</taxon>
        <taxon>Calditrichaceae</taxon>
        <taxon>Caldithrix</taxon>
    </lineage>
</organism>
<dbReference type="GO" id="GO:0000160">
    <property type="term" value="P:phosphorelay signal transduction system"/>
    <property type="evidence" value="ECO:0007669"/>
    <property type="project" value="InterPro"/>
</dbReference>
<evidence type="ECO:0000259" key="2">
    <source>
        <dbReference type="PROSITE" id="PS50110"/>
    </source>
</evidence>
<dbReference type="PANTHER" id="PTHR45566">
    <property type="entry name" value="HTH-TYPE TRANSCRIPTIONAL REGULATOR YHJB-RELATED"/>
    <property type="match status" value="1"/>
</dbReference>
<evidence type="ECO:0000256" key="1">
    <source>
        <dbReference type="PROSITE-ProRule" id="PRU00169"/>
    </source>
</evidence>
<feature type="domain" description="Response regulatory" evidence="2">
    <location>
        <begin position="10"/>
        <end position="121"/>
    </location>
</feature>
<feature type="modified residue" description="4-aspartylphosphate" evidence="1">
    <location>
        <position position="61"/>
    </location>
</feature>
<reference evidence="3" key="1">
    <citation type="journal article" date="2020" name="mSystems">
        <title>Genome- and Community-Level Interaction Insights into Carbon Utilization and Element Cycling Functions of Hydrothermarchaeota in Hydrothermal Sediment.</title>
        <authorList>
            <person name="Zhou Z."/>
            <person name="Liu Y."/>
            <person name="Xu W."/>
            <person name="Pan J."/>
            <person name="Luo Z.H."/>
            <person name="Li M."/>
        </authorList>
    </citation>
    <scope>NUCLEOTIDE SEQUENCE [LARGE SCALE GENOMIC DNA]</scope>
    <source>
        <strain evidence="3">HyVt-527</strain>
    </source>
</reference>
<proteinExistence type="predicted"/>
<protein>
    <submittedName>
        <fullName evidence="3">Response regulator transcription factor</fullName>
    </submittedName>
</protein>
<feature type="non-terminal residue" evidence="3">
    <location>
        <position position="121"/>
    </location>
</feature>
<dbReference type="CDD" id="cd17535">
    <property type="entry name" value="REC_NarL-like"/>
    <property type="match status" value="1"/>
</dbReference>
<dbReference type="AlphaFoldDB" id="A0A7V5PQ19"/>
<accession>A0A7V5PQ19</accession>
<dbReference type="PROSITE" id="PS50110">
    <property type="entry name" value="RESPONSE_REGULATORY"/>
    <property type="match status" value="1"/>
</dbReference>
<comment type="caution">
    <text evidence="3">The sequence shown here is derived from an EMBL/GenBank/DDBJ whole genome shotgun (WGS) entry which is preliminary data.</text>
</comment>
<dbReference type="EMBL" id="DROD01000513">
    <property type="protein sequence ID" value="HHJ53123.1"/>
    <property type="molecule type" value="Genomic_DNA"/>
</dbReference>
<dbReference type="InterPro" id="IPR051015">
    <property type="entry name" value="EvgA-like"/>
</dbReference>
<keyword evidence="1" id="KW-0597">Phosphoprotein</keyword>
<name>A0A7V5PQ19_CALAY</name>
<gene>
    <name evidence="3" type="ORF">ENJ89_08000</name>
</gene>
<dbReference type="InterPro" id="IPR058245">
    <property type="entry name" value="NreC/VraR/RcsB-like_REC"/>
</dbReference>
<dbReference type="SUPFAM" id="SSF52172">
    <property type="entry name" value="CheY-like"/>
    <property type="match status" value="1"/>
</dbReference>
<dbReference type="SMART" id="SM00448">
    <property type="entry name" value="REC"/>
    <property type="match status" value="1"/>
</dbReference>
<dbReference type="InterPro" id="IPR011006">
    <property type="entry name" value="CheY-like_superfamily"/>
</dbReference>
<evidence type="ECO:0000313" key="3">
    <source>
        <dbReference type="EMBL" id="HHJ53123.1"/>
    </source>
</evidence>
<dbReference type="Pfam" id="PF00072">
    <property type="entry name" value="Response_reg"/>
    <property type="match status" value="1"/>
</dbReference>